<keyword evidence="1" id="KW-1133">Transmembrane helix</keyword>
<evidence type="ECO:0000259" key="2">
    <source>
        <dbReference type="Pfam" id="PF00487"/>
    </source>
</evidence>
<evidence type="ECO:0000313" key="4">
    <source>
        <dbReference type="EMBL" id="MCA6076619.1"/>
    </source>
</evidence>
<feature type="domain" description="Fatty acid desaturase" evidence="2">
    <location>
        <begin position="20"/>
        <end position="293"/>
    </location>
</feature>
<dbReference type="Pfam" id="PF00487">
    <property type="entry name" value="FA_desaturase"/>
    <property type="match status" value="1"/>
</dbReference>
<dbReference type="InterPro" id="IPR012171">
    <property type="entry name" value="Fatty_acid_desaturase"/>
</dbReference>
<dbReference type="GO" id="GO:0016717">
    <property type="term" value="F:oxidoreductase activity, acting on paired donors, with oxidation of a pair of donors resulting in the reduction of molecular oxygen to two molecules of water"/>
    <property type="evidence" value="ECO:0007669"/>
    <property type="project" value="TreeGrafter"/>
</dbReference>
<dbReference type="CDD" id="cd03506">
    <property type="entry name" value="Delta6-FADS-like"/>
    <property type="match status" value="1"/>
</dbReference>
<evidence type="ECO:0000256" key="1">
    <source>
        <dbReference type="SAM" id="Phobius"/>
    </source>
</evidence>
<dbReference type="AlphaFoldDB" id="A0A9X1L121"/>
<evidence type="ECO:0000313" key="5">
    <source>
        <dbReference type="EMBL" id="MCA6077747.1"/>
    </source>
</evidence>
<evidence type="ECO:0000313" key="3">
    <source>
        <dbReference type="EMBL" id="MCA6075442.1"/>
    </source>
</evidence>
<sequence length="314" mass="36003">MLSIFLGPLIVLCLGIVSSVWLMFALYLLAGIGMAGVGMGIMHDALHGSYSKNRRVNKIIGYSMNLLGANANVWKVQHNILHHTYTNIQEHDDDINAPFFLRFSPHAKRYWVHRYQHLYVWFFYGLSTLSWFAAKDYVRLIKYHKMGYFKGKNEVYKELAKIIAWKIVHISITLIIPLIMIPLSPWLIVLAFLSMHFLTGLSITIVFQAAHVVPSTDFPLPDETGLIANNWTIHQLATTSNFAPKNRLLNWFIGGLNYQVEHHLMPNISHVHYPQVSTIVERTAREFGLPYYSKKTFVGAVADHASWLKQLGRQ</sequence>
<organism evidence="5 6">
    <name type="scientific">Fulvivirga sedimenti</name>
    <dbReference type="NCBI Taxonomy" id="2879465"/>
    <lineage>
        <taxon>Bacteria</taxon>
        <taxon>Pseudomonadati</taxon>
        <taxon>Bacteroidota</taxon>
        <taxon>Cytophagia</taxon>
        <taxon>Cytophagales</taxon>
        <taxon>Fulvivirgaceae</taxon>
        <taxon>Fulvivirga</taxon>
    </lineage>
</organism>
<dbReference type="GO" id="GO:0008610">
    <property type="term" value="P:lipid biosynthetic process"/>
    <property type="evidence" value="ECO:0007669"/>
    <property type="project" value="UniProtKB-ARBA"/>
</dbReference>
<gene>
    <name evidence="3" type="ORF">LDX50_11220</name>
    <name evidence="4" type="ORF">LDX50_17190</name>
    <name evidence="5" type="ORF">LDX50_22910</name>
</gene>
<feature type="transmembrane region" description="Helical" evidence="1">
    <location>
        <begin position="186"/>
        <end position="207"/>
    </location>
</feature>
<dbReference type="GO" id="GO:0016020">
    <property type="term" value="C:membrane"/>
    <property type="evidence" value="ECO:0007669"/>
    <property type="project" value="TreeGrafter"/>
</dbReference>
<dbReference type="EMBL" id="JAIXNE010000003">
    <property type="protein sequence ID" value="MCA6076619.1"/>
    <property type="molecule type" value="Genomic_DNA"/>
</dbReference>
<dbReference type="EMBL" id="JAIXNE010000004">
    <property type="protein sequence ID" value="MCA6077747.1"/>
    <property type="molecule type" value="Genomic_DNA"/>
</dbReference>
<keyword evidence="1" id="KW-0812">Transmembrane</keyword>
<feature type="transmembrane region" description="Helical" evidence="1">
    <location>
        <begin position="118"/>
        <end position="138"/>
    </location>
</feature>
<accession>A0A9X1L121</accession>
<dbReference type="RefSeq" id="WP_225698543.1">
    <property type="nucleotide sequence ID" value="NZ_JAIXNE010000002.1"/>
</dbReference>
<feature type="transmembrane region" description="Helical" evidence="1">
    <location>
        <begin position="9"/>
        <end position="30"/>
    </location>
</feature>
<protein>
    <submittedName>
        <fullName evidence="5">Acyl-CoA desaturase</fullName>
    </submittedName>
</protein>
<feature type="transmembrane region" description="Helical" evidence="1">
    <location>
        <begin position="159"/>
        <end position="180"/>
    </location>
</feature>
<keyword evidence="6" id="KW-1185">Reference proteome</keyword>
<proteinExistence type="predicted"/>
<dbReference type="PIRSF" id="PIRSF015921">
    <property type="entry name" value="FA_sphinglp_des"/>
    <property type="match status" value="1"/>
</dbReference>
<keyword evidence="1" id="KW-0472">Membrane</keyword>
<name>A0A9X1L121_9BACT</name>
<dbReference type="Proteomes" id="UP001139409">
    <property type="component" value="Unassembled WGS sequence"/>
</dbReference>
<comment type="caution">
    <text evidence="5">The sequence shown here is derived from an EMBL/GenBank/DDBJ whole genome shotgun (WGS) entry which is preliminary data.</text>
</comment>
<dbReference type="EMBL" id="JAIXNE010000002">
    <property type="protein sequence ID" value="MCA6075442.1"/>
    <property type="molecule type" value="Genomic_DNA"/>
</dbReference>
<dbReference type="InterPro" id="IPR005804">
    <property type="entry name" value="FA_desaturase_dom"/>
</dbReference>
<dbReference type="PANTHER" id="PTHR19353:SF19">
    <property type="entry name" value="DELTA(5) FATTY ACID DESATURASE C-RELATED"/>
    <property type="match status" value="1"/>
</dbReference>
<evidence type="ECO:0000313" key="6">
    <source>
        <dbReference type="Proteomes" id="UP001139409"/>
    </source>
</evidence>
<dbReference type="PANTHER" id="PTHR19353">
    <property type="entry name" value="FATTY ACID DESATURASE 2"/>
    <property type="match status" value="1"/>
</dbReference>
<reference evidence="5" key="1">
    <citation type="submission" date="2021-09" db="EMBL/GenBank/DDBJ databases">
        <title>Fulvivirga sp. isolated from coastal sediment.</title>
        <authorList>
            <person name="Yu H."/>
        </authorList>
    </citation>
    <scope>NUCLEOTIDE SEQUENCE</scope>
    <source>
        <strain evidence="5">1062</strain>
    </source>
</reference>